<dbReference type="STRING" id="692275.N1QGY6"/>
<proteinExistence type="inferred from homology"/>
<protein>
    <recommendedName>
        <fullName evidence="2">Opioid growth factor receptor (OGFr) conserved domain-containing protein</fullName>
    </recommendedName>
</protein>
<feature type="domain" description="Opioid growth factor receptor (OGFr) conserved" evidence="2">
    <location>
        <begin position="25"/>
        <end position="172"/>
    </location>
</feature>
<dbReference type="eggNOG" id="ENOG502S3JY">
    <property type="taxonomic scope" value="Eukaryota"/>
</dbReference>
<dbReference type="OMA" id="VTESSKW"/>
<dbReference type="Pfam" id="PF04664">
    <property type="entry name" value="OGFr_N"/>
    <property type="match status" value="1"/>
</dbReference>
<comment type="similarity">
    <text evidence="1">Belongs to the opioid growth factor receptor family.</text>
</comment>
<name>N1QGY6_SPHMS</name>
<dbReference type="EMBL" id="KB456267">
    <property type="protein sequence ID" value="EMF10413.1"/>
    <property type="molecule type" value="Genomic_DNA"/>
</dbReference>
<reference evidence="3 4" key="1">
    <citation type="journal article" date="2012" name="PLoS Pathog.">
        <title>Diverse lifestyles and strategies of plant pathogenesis encoded in the genomes of eighteen Dothideomycetes fungi.</title>
        <authorList>
            <person name="Ohm R.A."/>
            <person name="Feau N."/>
            <person name="Henrissat B."/>
            <person name="Schoch C.L."/>
            <person name="Horwitz B.A."/>
            <person name="Barry K.W."/>
            <person name="Condon B.J."/>
            <person name="Copeland A.C."/>
            <person name="Dhillon B."/>
            <person name="Glaser F."/>
            <person name="Hesse C.N."/>
            <person name="Kosti I."/>
            <person name="LaButti K."/>
            <person name="Lindquist E.A."/>
            <person name="Lucas S."/>
            <person name="Salamov A.A."/>
            <person name="Bradshaw R.E."/>
            <person name="Ciuffetti L."/>
            <person name="Hamelin R.C."/>
            <person name="Kema G.H.J."/>
            <person name="Lawrence C."/>
            <person name="Scott J.A."/>
            <person name="Spatafora J.W."/>
            <person name="Turgeon B.G."/>
            <person name="de Wit P.J.G.M."/>
            <person name="Zhong S."/>
            <person name="Goodwin S.B."/>
            <person name="Grigoriev I.V."/>
        </authorList>
    </citation>
    <scope>NUCLEOTIDE SEQUENCE [LARGE SCALE GENOMIC DNA]</scope>
    <source>
        <strain evidence="3 4">SO2202</strain>
    </source>
</reference>
<evidence type="ECO:0000313" key="4">
    <source>
        <dbReference type="Proteomes" id="UP000016931"/>
    </source>
</evidence>
<dbReference type="InterPro" id="IPR039574">
    <property type="entry name" value="OGFr"/>
</dbReference>
<dbReference type="HOGENOM" id="CLU_068726_1_0_1"/>
<dbReference type="PANTHER" id="PTHR14015:SF2">
    <property type="entry name" value="OPIOID GROWTH FACTOR RECEPTOR (OGFR) CONSERVED DOMAIN-CONTAINING PROTEIN"/>
    <property type="match status" value="1"/>
</dbReference>
<dbReference type="RefSeq" id="XP_016758534.1">
    <property type="nucleotide sequence ID" value="XM_016909124.1"/>
</dbReference>
<accession>N1QGY6</accession>
<dbReference type="PANTHER" id="PTHR14015">
    <property type="entry name" value="OPIOID GROWTH FACTOR RECEPTOR OGFR ZETA-TYPE OPIOID RECEPTOR"/>
    <property type="match status" value="1"/>
</dbReference>
<evidence type="ECO:0000313" key="3">
    <source>
        <dbReference type="EMBL" id="EMF10413.1"/>
    </source>
</evidence>
<dbReference type="GeneID" id="27906261"/>
<evidence type="ECO:0000259" key="2">
    <source>
        <dbReference type="Pfam" id="PF04664"/>
    </source>
</evidence>
<evidence type="ECO:0000256" key="1">
    <source>
        <dbReference type="ARBA" id="ARBA00010365"/>
    </source>
</evidence>
<dbReference type="InterPro" id="IPR006757">
    <property type="entry name" value="OGF_rcpt"/>
</dbReference>
<dbReference type="Proteomes" id="UP000016931">
    <property type="component" value="Unassembled WGS sequence"/>
</dbReference>
<dbReference type="GO" id="GO:0016020">
    <property type="term" value="C:membrane"/>
    <property type="evidence" value="ECO:0007669"/>
    <property type="project" value="InterPro"/>
</dbReference>
<organism evidence="3 4">
    <name type="scientific">Sphaerulina musiva (strain SO2202)</name>
    <name type="common">Poplar stem canker fungus</name>
    <name type="synonym">Septoria musiva</name>
    <dbReference type="NCBI Taxonomy" id="692275"/>
    <lineage>
        <taxon>Eukaryota</taxon>
        <taxon>Fungi</taxon>
        <taxon>Dikarya</taxon>
        <taxon>Ascomycota</taxon>
        <taxon>Pezizomycotina</taxon>
        <taxon>Dothideomycetes</taxon>
        <taxon>Dothideomycetidae</taxon>
        <taxon>Mycosphaerellales</taxon>
        <taxon>Mycosphaerellaceae</taxon>
        <taxon>Sphaerulina</taxon>
    </lineage>
</organism>
<keyword evidence="4" id="KW-1185">Reference proteome</keyword>
<dbReference type="GO" id="GO:0140625">
    <property type="term" value="F:opioid growth factor receptor activity"/>
    <property type="evidence" value="ECO:0007669"/>
    <property type="project" value="InterPro"/>
</dbReference>
<gene>
    <name evidence="3" type="ORF">SEPMUDRAFT_49639</name>
</gene>
<dbReference type="OrthoDB" id="9030204at2759"/>
<sequence>MSQSSEPFVVRFYSSGARDDEGRDLDDILKSSDEALEQCHDYIQLIFPLPERSPYNPGAPILSKEIRDAFLGNEHLRKQLSRAFARMASFYAFDVSGDPLDPALKPKDCFHRLSAQTWRTRMDHNHLRITRIIRSMRILGLENAASNFYSALVANENGVVAKSSLMYWNRAAKRPLHLPPNESNEDAAGITWLK</sequence>
<dbReference type="AlphaFoldDB" id="N1QGY6"/>